<dbReference type="PROSITE" id="PS00888">
    <property type="entry name" value="CNMP_BINDING_1"/>
    <property type="match status" value="1"/>
</dbReference>
<evidence type="ECO:0000313" key="3">
    <source>
        <dbReference type="EMBL" id="WJW67348.1"/>
    </source>
</evidence>
<dbReference type="SUPFAM" id="SSF51206">
    <property type="entry name" value="cAMP-binding domain-like"/>
    <property type="match status" value="1"/>
</dbReference>
<name>A0A8T7LTX8_9CHLR</name>
<evidence type="ECO:0000313" key="5">
    <source>
        <dbReference type="Proteomes" id="UP001431572"/>
    </source>
</evidence>
<dbReference type="PANTHER" id="PTHR24567:SF68">
    <property type="entry name" value="DNA-BINDING TRANSCRIPTIONAL DUAL REGULATOR CRP"/>
    <property type="match status" value="1"/>
</dbReference>
<proteinExistence type="predicted"/>
<evidence type="ECO:0000313" key="2">
    <source>
        <dbReference type="EMBL" id="NWJ45474.1"/>
    </source>
</evidence>
<dbReference type="EMBL" id="JACATZ010000001">
    <property type="protein sequence ID" value="NWJ45474.1"/>
    <property type="molecule type" value="Genomic_DNA"/>
</dbReference>
<dbReference type="Gene3D" id="2.60.120.10">
    <property type="entry name" value="Jelly Rolls"/>
    <property type="match status" value="1"/>
</dbReference>
<evidence type="ECO:0000259" key="1">
    <source>
        <dbReference type="PROSITE" id="PS50042"/>
    </source>
</evidence>
<dbReference type="PRINTS" id="PR00103">
    <property type="entry name" value="CAMPKINASE"/>
</dbReference>
<dbReference type="EMBL" id="CP128399">
    <property type="protein sequence ID" value="WJW67348.1"/>
    <property type="molecule type" value="Genomic_DNA"/>
</dbReference>
<protein>
    <submittedName>
        <fullName evidence="2">Cyclic nucleotide-binding domain-containing protein</fullName>
    </submittedName>
</protein>
<accession>A0A8T7LTX8</accession>
<dbReference type="PROSITE" id="PS50042">
    <property type="entry name" value="CNMP_BINDING_3"/>
    <property type="match status" value="1"/>
</dbReference>
<reference evidence="2 4" key="1">
    <citation type="submission" date="2020-06" db="EMBL/GenBank/DDBJ databases">
        <title>Anoxygenic phototrophic Chloroflexota member uses a Type I reaction center.</title>
        <authorList>
            <person name="Tsuji J.M."/>
            <person name="Shaw N.A."/>
            <person name="Nagashima S."/>
            <person name="Venkiteswaran J."/>
            <person name="Schiff S.L."/>
            <person name="Hanada S."/>
            <person name="Tank M."/>
            <person name="Neufeld J.D."/>
        </authorList>
    </citation>
    <scope>NUCLEOTIDE SEQUENCE [LARGE SCALE GENOMIC DNA]</scope>
    <source>
        <strain evidence="2">L227-S17</strain>
    </source>
</reference>
<dbReference type="GO" id="GO:0003700">
    <property type="term" value="F:DNA-binding transcription factor activity"/>
    <property type="evidence" value="ECO:0007669"/>
    <property type="project" value="TreeGrafter"/>
</dbReference>
<dbReference type="CDD" id="cd00038">
    <property type="entry name" value="CAP_ED"/>
    <property type="match status" value="1"/>
</dbReference>
<dbReference type="InterPro" id="IPR000595">
    <property type="entry name" value="cNMP-bd_dom"/>
</dbReference>
<dbReference type="SMART" id="SM00100">
    <property type="entry name" value="cNMP"/>
    <property type="match status" value="1"/>
</dbReference>
<evidence type="ECO:0000313" key="4">
    <source>
        <dbReference type="Proteomes" id="UP000521676"/>
    </source>
</evidence>
<dbReference type="AlphaFoldDB" id="A0A8T7LTX8"/>
<dbReference type="InterPro" id="IPR050397">
    <property type="entry name" value="Env_Response_Regulators"/>
</dbReference>
<organism evidence="2 4">
    <name type="scientific">Candidatus Chlorohelix allophototropha</name>
    <dbReference type="NCBI Taxonomy" id="3003348"/>
    <lineage>
        <taxon>Bacteria</taxon>
        <taxon>Bacillati</taxon>
        <taxon>Chloroflexota</taxon>
        <taxon>Chloroflexia</taxon>
        <taxon>Candidatus Chloroheliales</taxon>
        <taxon>Candidatus Chloroheliaceae</taxon>
        <taxon>Candidatus Chlorohelix</taxon>
    </lineage>
</organism>
<dbReference type="RefSeq" id="WP_341469241.1">
    <property type="nucleotide sequence ID" value="NZ_CP128399.1"/>
</dbReference>
<dbReference type="Proteomes" id="UP000521676">
    <property type="component" value="Unassembled WGS sequence"/>
</dbReference>
<dbReference type="Proteomes" id="UP001431572">
    <property type="component" value="Chromosome 1"/>
</dbReference>
<keyword evidence="5" id="KW-1185">Reference proteome</keyword>
<dbReference type="PANTHER" id="PTHR24567">
    <property type="entry name" value="CRP FAMILY TRANSCRIPTIONAL REGULATORY PROTEIN"/>
    <property type="match status" value="1"/>
</dbReference>
<dbReference type="InterPro" id="IPR014710">
    <property type="entry name" value="RmlC-like_jellyroll"/>
</dbReference>
<sequence length="147" mass="16468">MDNEYLIENLKKVPILAALKHDHLDMLAKLSTTRNFKKGEIIIKQGDPGSGLFVILSGSVSVSNKNRPGLPDNMLNELGRGDFFGEMSLIDGYPRSATCAASTETQVVELNRWVFLDVLRREPSIAVAMLPVLCRRIRNLEDQKTKR</sequence>
<gene>
    <name evidence="2" type="ORF">HXX08_06305</name>
    <name evidence="3" type="ORF">OZ401_000610</name>
</gene>
<dbReference type="InterPro" id="IPR018490">
    <property type="entry name" value="cNMP-bd_dom_sf"/>
</dbReference>
<feature type="domain" description="Cyclic nucleotide-binding" evidence="1">
    <location>
        <begin position="15"/>
        <end position="136"/>
    </location>
</feature>
<reference evidence="3" key="2">
    <citation type="journal article" date="2024" name="Nature">
        <title>Anoxygenic phototroph of the Chloroflexota uses a type I reaction centre.</title>
        <authorList>
            <person name="Tsuji J.M."/>
            <person name="Shaw N.A."/>
            <person name="Nagashima S."/>
            <person name="Venkiteswaran J.J."/>
            <person name="Schiff S.L."/>
            <person name="Watanabe T."/>
            <person name="Fukui M."/>
            <person name="Hanada S."/>
            <person name="Tank M."/>
            <person name="Neufeld J.D."/>
        </authorList>
    </citation>
    <scope>NUCLEOTIDE SEQUENCE</scope>
    <source>
        <strain evidence="3">L227-S17</strain>
    </source>
</reference>
<dbReference type="Pfam" id="PF00027">
    <property type="entry name" value="cNMP_binding"/>
    <property type="match status" value="1"/>
</dbReference>
<dbReference type="GO" id="GO:0005829">
    <property type="term" value="C:cytosol"/>
    <property type="evidence" value="ECO:0007669"/>
    <property type="project" value="TreeGrafter"/>
</dbReference>
<dbReference type="InterPro" id="IPR018488">
    <property type="entry name" value="cNMP-bd_CS"/>
</dbReference>